<feature type="transmembrane region" description="Helical" evidence="4">
    <location>
        <begin position="54"/>
        <end position="75"/>
    </location>
</feature>
<reference evidence="5" key="1">
    <citation type="submission" date="2013-11" db="EMBL/GenBank/DDBJ databases">
        <title>Genome sequence of the fusiform rust pathogen reveals effectors for host alternation and coevolution with pine.</title>
        <authorList>
            <consortium name="DOE Joint Genome Institute"/>
            <person name="Smith K."/>
            <person name="Pendleton A."/>
            <person name="Kubisiak T."/>
            <person name="Anderson C."/>
            <person name="Salamov A."/>
            <person name="Aerts A."/>
            <person name="Riley R."/>
            <person name="Clum A."/>
            <person name="Lindquist E."/>
            <person name="Ence D."/>
            <person name="Campbell M."/>
            <person name="Kronenberg Z."/>
            <person name="Feau N."/>
            <person name="Dhillon B."/>
            <person name="Hamelin R."/>
            <person name="Burleigh J."/>
            <person name="Smith J."/>
            <person name="Yandell M."/>
            <person name="Nelson C."/>
            <person name="Grigoriev I."/>
            <person name="Davis J."/>
        </authorList>
    </citation>
    <scope>NUCLEOTIDE SEQUENCE</scope>
    <source>
        <strain evidence="5">G11</strain>
    </source>
</reference>
<keyword evidence="4" id="KW-1133">Transmembrane helix</keyword>
<comment type="similarity">
    <text evidence="1">Belongs to the PIGL family.</text>
</comment>
<dbReference type="PANTHER" id="PTHR12993">
    <property type="entry name" value="N-ACETYLGLUCOSAMINYL-PHOSPHATIDYLINOSITOL DE-N-ACETYLASE-RELATED"/>
    <property type="match status" value="1"/>
</dbReference>
<evidence type="ECO:0000313" key="5">
    <source>
        <dbReference type="EMBL" id="KAG0150324.1"/>
    </source>
</evidence>
<dbReference type="PANTHER" id="PTHR12993:SF11">
    <property type="entry name" value="N-ACETYLGLUCOSAMINYL-PHOSPHATIDYLINOSITOL DE-N-ACETYLASE"/>
    <property type="match status" value="1"/>
</dbReference>
<keyword evidence="4" id="KW-0812">Transmembrane</keyword>
<gene>
    <name evidence="5" type="ORF">CROQUDRAFT_88119</name>
</gene>
<evidence type="ECO:0000256" key="4">
    <source>
        <dbReference type="SAM" id="Phobius"/>
    </source>
</evidence>
<dbReference type="EMBL" id="MU167220">
    <property type="protein sequence ID" value="KAG0150324.1"/>
    <property type="molecule type" value="Genomic_DNA"/>
</dbReference>
<dbReference type="Proteomes" id="UP000886653">
    <property type="component" value="Unassembled WGS sequence"/>
</dbReference>
<evidence type="ECO:0000256" key="2">
    <source>
        <dbReference type="ARBA" id="ARBA00012176"/>
    </source>
</evidence>
<keyword evidence="6" id="KW-1185">Reference proteome</keyword>
<sequence length="462" mass="52671">MSRRSPPPGLHHRLTPQPQLSPQSTFVPVSPSKAYYLPTRLVRRTHRLKDRVRYVVFKLLVPFGVVFGLITYLLALSHKEWPPAGETLTSNGLINQFQGEWWVSPNLTRAERFLLVVAHPDDECLFFSPTLLSLLQPRYVNLTELGPDFVSNSTHNSTKEAYLSESLSHPSPPGFVNSTLLKRPIGHILSLSSGNADGLGMKRTREMRASCWAFGIPSDKCIVLDHPELQDSMSVWWPEKKISEFVKLYVDLWQIDLLITFDHHGVSGHANHRAIAAAITRLVHSDRTFPMTMMLESSSLLSKYTSLFSLPLSLYHHHHARKFILPSLARPTLHPSRDRQRLAQLVLNTLSYLNLSTDTHPDPSSTHLANLSTGINQTDLLRPTDSNRSTHHSLFLSTPGQYVDGRRAFNQHVTQNAWFRRLWLVFSRYMWINELRRVVPLEDRFEVDHPVPPSKSLSDSSE</sequence>
<dbReference type="InterPro" id="IPR024078">
    <property type="entry name" value="LmbE-like_dom_sf"/>
</dbReference>
<organism evidence="5 6">
    <name type="scientific">Cronartium quercuum f. sp. fusiforme G11</name>
    <dbReference type="NCBI Taxonomy" id="708437"/>
    <lineage>
        <taxon>Eukaryota</taxon>
        <taxon>Fungi</taxon>
        <taxon>Dikarya</taxon>
        <taxon>Basidiomycota</taxon>
        <taxon>Pucciniomycotina</taxon>
        <taxon>Pucciniomycetes</taxon>
        <taxon>Pucciniales</taxon>
        <taxon>Coleosporiaceae</taxon>
        <taxon>Cronartium</taxon>
    </lineage>
</organism>
<dbReference type="GO" id="GO:0005783">
    <property type="term" value="C:endoplasmic reticulum"/>
    <property type="evidence" value="ECO:0007669"/>
    <property type="project" value="TreeGrafter"/>
</dbReference>
<dbReference type="OrthoDB" id="440160at2759"/>
<dbReference type="Pfam" id="PF02585">
    <property type="entry name" value="PIG-L"/>
    <property type="match status" value="1"/>
</dbReference>
<proteinExistence type="inferred from homology"/>
<evidence type="ECO:0000256" key="1">
    <source>
        <dbReference type="ARBA" id="ARBA00006066"/>
    </source>
</evidence>
<dbReference type="AlphaFoldDB" id="A0A9P6TFU4"/>
<evidence type="ECO:0000313" key="6">
    <source>
        <dbReference type="Proteomes" id="UP000886653"/>
    </source>
</evidence>
<protein>
    <recommendedName>
        <fullName evidence="2">N-acetylglucosaminylphosphatidylinositol deacetylase</fullName>
        <ecNumber evidence="2">3.5.1.89</ecNumber>
    </recommendedName>
</protein>
<feature type="compositionally biased region" description="Polar residues" evidence="3">
    <location>
        <begin position="16"/>
        <end position="27"/>
    </location>
</feature>
<accession>A0A9P6TFU4</accession>
<dbReference type="Gene3D" id="3.40.50.10320">
    <property type="entry name" value="LmbE-like"/>
    <property type="match status" value="2"/>
</dbReference>
<dbReference type="GO" id="GO:0000225">
    <property type="term" value="F:N-acetylglucosaminylphosphatidylinositol deacetylase activity"/>
    <property type="evidence" value="ECO:0007669"/>
    <property type="project" value="UniProtKB-EC"/>
</dbReference>
<keyword evidence="4" id="KW-0472">Membrane</keyword>
<dbReference type="EC" id="3.5.1.89" evidence="2"/>
<dbReference type="SUPFAM" id="SSF102588">
    <property type="entry name" value="LmbE-like"/>
    <property type="match status" value="2"/>
</dbReference>
<dbReference type="InterPro" id="IPR003737">
    <property type="entry name" value="GlcNAc_PI_deacetylase-related"/>
</dbReference>
<evidence type="ECO:0000256" key="3">
    <source>
        <dbReference type="SAM" id="MobiDB-lite"/>
    </source>
</evidence>
<feature type="region of interest" description="Disordered" evidence="3">
    <location>
        <begin position="1"/>
        <end position="27"/>
    </location>
</feature>
<comment type="caution">
    <text evidence="5">The sequence shown here is derived from an EMBL/GenBank/DDBJ whole genome shotgun (WGS) entry which is preliminary data.</text>
</comment>
<name>A0A9P6TFU4_9BASI</name>